<evidence type="ECO:0000256" key="1">
    <source>
        <dbReference type="ARBA" id="ARBA00000085"/>
    </source>
</evidence>
<feature type="domain" description="PAC" evidence="13">
    <location>
        <begin position="168"/>
        <end position="220"/>
    </location>
</feature>
<evidence type="ECO:0000256" key="3">
    <source>
        <dbReference type="ARBA" id="ARBA00012438"/>
    </source>
</evidence>
<dbReference type="Gene3D" id="1.10.287.130">
    <property type="match status" value="1"/>
</dbReference>
<feature type="domain" description="Histidine kinase" evidence="11">
    <location>
        <begin position="233"/>
        <end position="439"/>
    </location>
</feature>
<dbReference type="PROSITE" id="PS50112">
    <property type="entry name" value="PAS"/>
    <property type="match status" value="1"/>
</dbReference>
<comment type="subcellular location">
    <subcellularLocation>
        <location evidence="2">Membrane</location>
    </subcellularLocation>
</comment>
<keyword evidence="8" id="KW-0067">ATP-binding</keyword>
<sequence>IHRNNLIINLFISTMLLIGLITGLLHYMVIIPVQRLTKAAKAIAKGNLGKEIPVTKSKDEVGELTSAFREMQASLIKLTTDLKASSEELKKMYDFQKKLIENSIDGIVATDEKRNIVIFNERAEAIFGYSQEEVVGKMKIDELYPPGVSKKIERVLYDDNFGGRGRLANYETVIINKKGEQVPVWLSAALIHGENGKEIGTVMVFRDLTERKELEEKILQSERLATIGRGVSYIGHEIKNPLIIIGGFTQQVLYSTKDEKNRQKLQIVLEEIERLNQFLTSISDFTKFTKPQLSVSNINDIVNEVHNLIELELKDKQIKFVKSLDPHIPESLLDIKQIKQVLLNIIKNSIEAMPGGGNLTVITTLKNDHILIKIKDTGKGISAENLKKIFDPFFTTKPKGSGLGLAISKKIIEAHKGKIFFESELGKGTTCVISIPIER</sequence>
<dbReference type="InterPro" id="IPR036097">
    <property type="entry name" value="HisK_dim/P_sf"/>
</dbReference>
<dbReference type="PROSITE" id="PS50113">
    <property type="entry name" value="PAC"/>
    <property type="match status" value="1"/>
</dbReference>
<organism evidence="15">
    <name type="scientific">Desulfofervidus auxilii</name>
    <dbReference type="NCBI Taxonomy" id="1621989"/>
    <lineage>
        <taxon>Bacteria</taxon>
        <taxon>Pseudomonadati</taxon>
        <taxon>Thermodesulfobacteriota</taxon>
        <taxon>Candidatus Desulfofervidia</taxon>
        <taxon>Candidatus Desulfofervidales</taxon>
        <taxon>Candidatus Desulfofervidaceae</taxon>
        <taxon>Candidatus Desulfofervidus</taxon>
    </lineage>
</organism>
<dbReference type="Gene3D" id="3.30.565.10">
    <property type="entry name" value="Histidine kinase-like ATPase, C-terminal domain"/>
    <property type="match status" value="1"/>
</dbReference>
<dbReference type="SUPFAM" id="SSF55874">
    <property type="entry name" value="ATPase domain of HSP90 chaperone/DNA topoisomerase II/histidine kinase"/>
    <property type="match status" value="1"/>
</dbReference>
<dbReference type="SMART" id="SM00304">
    <property type="entry name" value="HAMP"/>
    <property type="match status" value="1"/>
</dbReference>
<gene>
    <name evidence="15" type="ORF">ENG63_02575</name>
</gene>
<comment type="caution">
    <text evidence="15">The sequence shown here is derived from an EMBL/GenBank/DDBJ whole genome shotgun (WGS) entry which is preliminary data.</text>
</comment>
<evidence type="ECO:0000256" key="6">
    <source>
        <dbReference type="ARBA" id="ARBA00022741"/>
    </source>
</evidence>
<keyword evidence="4" id="KW-0597">Phosphoprotein</keyword>
<dbReference type="Pfam" id="PF00672">
    <property type="entry name" value="HAMP"/>
    <property type="match status" value="1"/>
</dbReference>
<dbReference type="CDD" id="cd00082">
    <property type="entry name" value="HisKA"/>
    <property type="match status" value="1"/>
</dbReference>
<dbReference type="SMART" id="SM00387">
    <property type="entry name" value="HATPase_c"/>
    <property type="match status" value="1"/>
</dbReference>
<keyword evidence="5" id="KW-0808">Transferase</keyword>
<evidence type="ECO:0000313" key="15">
    <source>
        <dbReference type="EMBL" id="HDD43731.1"/>
    </source>
</evidence>
<feature type="non-terminal residue" evidence="15">
    <location>
        <position position="1"/>
    </location>
</feature>
<evidence type="ECO:0000256" key="10">
    <source>
        <dbReference type="SAM" id="Phobius"/>
    </source>
</evidence>
<dbReference type="InterPro" id="IPR000014">
    <property type="entry name" value="PAS"/>
</dbReference>
<evidence type="ECO:0000256" key="9">
    <source>
        <dbReference type="ARBA" id="ARBA00023012"/>
    </source>
</evidence>
<dbReference type="PANTHER" id="PTHR43065">
    <property type="entry name" value="SENSOR HISTIDINE KINASE"/>
    <property type="match status" value="1"/>
</dbReference>
<dbReference type="InterPro" id="IPR003661">
    <property type="entry name" value="HisK_dim/P_dom"/>
</dbReference>
<accession>A0A7C0Y8K4</accession>
<evidence type="ECO:0000256" key="2">
    <source>
        <dbReference type="ARBA" id="ARBA00004370"/>
    </source>
</evidence>
<dbReference type="InterPro" id="IPR003660">
    <property type="entry name" value="HAMP_dom"/>
</dbReference>
<keyword evidence="10" id="KW-1133">Transmembrane helix</keyword>
<feature type="domain" description="PAS" evidence="12">
    <location>
        <begin position="92"/>
        <end position="156"/>
    </location>
</feature>
<dbReference type="PROSITE" id="PS50885">
    <property type="entry name" value="HAMP"/>
    <property type="match status" value="1"/>
</dbReference>
<dbReference type="InterPro" id="IPR001610">
    <property type="entry name" value="PAC"/>
</dbReference>
<dbReference type="GO" id="GO:0016020">
    <property type="term" value="C:membrane"/>
    <property type="evidence" value="ECO:0007669"/>
    <property type="project" value="UniProtKB-SubCell"/>
</dbReference>
<keyword evidence="10" id="KW-0472">Membrane</keyword>
<dbReference type="SUPFAM" id="SSF55785">
    <property type="entry name" value="PYP-like sensor domain (PAS domain)"/>
    <property type="match status" value="1"/>
</dbReference>
<dbReference type="CDD" id="cd06225">
    <property type="entry name" value="HAMP"/>
    <property type="match status" value="1"/>
</dbReference>
<dbReference type="Proteomes" id="UP000886289">
    <property type="component" value="Unassembled WGS sequence"/>
</dbReference>
<dbReference type="PROSITE" id="PS50109">
    <property type="entry name" value="HIS_KIN"/>
    <property type="match status" value="1"/>
</dbReference>
<dbReference type="AlphaFoldDB" id="A0A7C0Y8K4"/>
<dbReference type="CDD" id="cd00130">
    <property type="entry name" value="PAS"/>
    <property type="match status" value="1"/>
</dbReference>
<dbReference type="EC" id="2.7.13.3" evidence="3"/>
<dbReference type="InterPro" id="IPR036890">
    <property type="entry name" value="HATPase_C_sf"/>
</dbReference>
<dbReference type="SMART" id="SM00388">
    <property type="entry name" value="HisKA"/>
    <property type="match status" value="1"/>
</dbReference>
<keyword evidence="7" id="KW-0418">Kinase</keyword>
<dbReference type="SMART" id="SM00091">
    <property type="entry name" value="PAS"/>
    <property type="match status" value="1"/>
</dbReference>
<name>A0A7C0Y8K4_DESA2</name>
<dbReference type="PRINTS" id="PR00344">
    <property type="entry name" value="BCTRLSENSOR"/>
</dbReference>
<dbReference type="InterPro" id="IPR003594">
    <property type="entry name" value="HATPase_dom"/>
</dbReference>
<evidence type="ECO:0000256" key="4">
    <source>
        <dbReference type="ARBA" id="ARBA00022553"/>
    </source>
</evidence>
<protein>
    <recommendedName>
        <fullName evidence="3">histidine kinase</fullName>
        <ecNumber evidence="3">2.7.13.3</ecNumber>
    </recommendedName>
</protein>
<dbReference type="Pfam" id="PF02518">
    <property type="entry name" value="HATPase_c"/>
    <property type="match status" value="1"/>
</dbReference>
<evidence type="ECO:0000256" key="7">
    <source>
        <dbReference type="ARBA" id="ARBA00022777"/>
    </source>
</evidence>
<evidence type="ECO:0000259" key="13">
    <source>
        <dbReference type="PROSITE" id="PS50113"/>
    </source>
</evidence>
<dbReference type="GO" id="GO:0006355">
    <property type="term" value="P:regulation of DNA-templated transcription"/>
    <property type="evidence" value="ECO:0007669"/>
    <property type="project" value="InterPro"/>
</dbReference>
<dbReference type="InterPro" id="IPR035965">
    <property type="entry name" value="PAS-like_dom_sf"/>
</dbReference>
<dbReference type="EMBL" id="DRBS01000098">
    <property type="protein sequence ID" value="HDD43731.1"/>
    <property type="molecule type" value="Genomic_DNA"/>
</dbReference>
<evidence type="ECO:0000259" key="14">
    <source>
        <dbReference type="PROSITE" id="PS50885"/>
    </source>
</evidence>
<dbReference type="InterPro" id="IPR005467">
    <property type="entry name" value="His_kinase_dom"/>
</dbReference>
<dbReference type="NCBIfam" id="TIGR00229">
    <property type="entry name" value="sensory_box"/>
    <property type="match status" value="1"/>
</dbReference>
<dbReference type="Gene3D" id="6.10.340.10">
    <property type="match status" value="1"/>
</dbReference>
<reference evidence="15" key="1">
    <citation type="journal article" date="2020" name="mSystems">
        <title>Genome- and Community-Level Interaction Insights into Carbon Utilization and Element Cycling Functions of Hydrothermarchaeota in Hydrothermal Sediment.</title>
        <authorList>
            <person name="Zhou Z."/>
            <person name="Liu Y."/>
            <person name="Xu W."/>
            <person name="Pan J."/>
            <person name="Luo Z.H."/>
            <person name="Li M."/>
        </authorList>
    </citation>
    <scope>NUCLEOTIDE SEQUENCE [LARGE SCALE GENOMIC DNA]</scope>
    <source>
        <strain evidence="15">HyVt-233</strain>
    </source>
</reference>
<dbReference type="InterPro" id="IPR013767">
    <property type="entry name" value="PAS_fold"/>
</dbReference>
<comment type="catalytic activity">
    <reaction evidence="1">
        <text>ATP + protein L-histidine = ADP + protein N-phospho-L-histidine.</text>
        <dbReference type="EC" id="2.7.13.3"/>
    </reaction>
</comment>
<dbReference type="GO" id="GO:0000155">
    <property type="term" value="F:phosphorelay sensor kinase activity"/>
    <property type="evidence" value="ECO:0007669"/>
    <property type="project" value="InterPro"/>
</dbReference>
<dbReference type="Pfam" id="PF00989">
    <property type="entry name" value="PAS"/>
    <property type="match status" value="1"/>
</dbReference>
<dbReference type="Gene3D" id="3.30.450.20">
    <property type="entry name" value="PAS domain"/>
    <property type="match status" value="1"/>
</dbReference>
<proteinExistence type="predicted"/>
<evidence type="ECO:0000256" key="5">
    <source>
        <dbReference type="ARBA" id="ARBA00022679"/>
    </source>
</evidence>
<dbReference type="SUPFAM" id="SSF158472">
    <property type="entry name" value="HAMP domain-like"/>
    <property type="match status" value="1"/>
</dbReference>
<dbReference type="InterPro" id="IPR000700">
    <property type="entry name" value="PAS-assoc_C"/>
</dbReference>
<keyword evidence="6" id="KW-0547">Nucleotide-binding</keyword>
<feature type="domain" description="HAMP" evidence="14">
    <location>
        <begin position="27"/>
        <end position="80"/>
    </location>
</feature>
<dbReference type="InterPro" id="IPR004358">
    <property type="entry name" value="Sig_transdc_His_kin-like_C"/>
</dbReference>
<feature type="transmembrane region" description="Helical" evidence="10">
    <location>
        <begin position="6"/>
        <end position="31"/>
    </location>
</feature>
<dbReference type="PANTHER" id="PTHR43065:SF10">
    <property type="entry name" value="PEROXIDE STRESS-ACTIVATED HISTIDINE KINASE MAK3"/>
    <property type="match status" value="1"/>
</dbReference>
<keyword evidence="9" id="KW-0902">Two-component regulatory system</keyword>
<dbReference type="GO" id="GO:0005524">
    <property type="term" value="F:ATP binding"/>
    <property type="evidence" value="ECO:0007669"/>
    <property type="project" value="UniProtKB-KW"/>
</dbReference>
<evidence type="ECO:0000259" key="11">
    <source>
        <dbReference type="PROSITE" id="PS50109"/>
    </source>
</evidence>
<dbReference type="Pfam" id="PF00512">
    <property type="entry name" value="HisKA"/>
    <property type="match status" value="1"/>
</dbReference>
<dbReference type="SMART" id="SM00086">
    <property type="entry name" value="PAC"/>
    <property type="match status" value="1"/>
</dbReference>
<dbReference type="SUPFAM" id="SSF47384">
    <property type="entry name" value="Homodimeric domain of signal transducing histidine kinase"/>
    <property type="match status" value="1"/>
</dbReference>
<keyword evidence="10" id="KW-0812">Transmembrane</keyword>
<evidence type="ECO:0000256" key="8">
    <source>
        <dbReference type="ARBA" id="ARBA00022840"/>
    </source>
</evidence>
<evidence type="ECO:0000259" key="12">
    <source>
        <dbReference type="PROSITE" id="PS50112"/>
    </source>
</evidence>